<organism evidence="10 11">
    <name type="scientific">Horticoccus luteus</name>
    <dbReference type="NCBI Taxonomy" id="2862869"/>
    <lineage>
        <taxon>Bacteria</taxon>
        <taxon>Pseudomonadati</taxon>
        <taxon>Verrucomicrobiota</taxon>
        <taxon>Opitutia</taxon>
        <taxon>Opitutales</taxon>
        <taxon>Opitutaceae</taxon>
        <taxon>Horticoccus</taxon>
    </lineage>
</organism>
<comment type="subunit">
    <text evidence="9">Homodimer, forms a heterotetramer with a Cas1 homodimer.</text>
</comment>
<keyword evidence="8 9" id="KW-0051">Antiviral defense</keyword>
<keyword evidence="5 9" id="KW-0255">Endonuclease</keyword>
<dbReference type="RefSeq" id="WP_220161893.1">
    <property type="nucleotide sequence ID" value="NZ_CP080507.1"/>
</dbReference>
<evidence type="ECO:0000256" key="7">
    <source>
        <dbReference type="ARBA" id="ARBA00022842"/>
    </source>
</evidence>
<comment type="similarity">
    <text evidence="2 9">Belongs to the CRISPR-associated endoribonuclease Cas2 protein family.</text>
</comment>
<evidence type="ECO:0000313" key="10">
    <source>
        <dbReference type="EMBL" id="QYM78789.1"/>
    </source>
</evidence>
<keyword evidence="11" id="KW-1185">Reference proteome</keyword>
<feature type="binding site" evidence="9">
    <location>
        <position position="11"/>
    </location>
    <ligand>
        <name>Mg(2+)</name>
        <dbReference type="ChEBI" id="CHEBI:18420"/>
        <note>catalytic</note>
    </ligand>
</feature>
<dbReference type="EMBL" id="CP080507">
    <property type="protein sequence ID" value="QYM78789.1"/>
    <property type="molecule type" value="Genomic_DNA"/>
</dbReference>
<dbReference type="GO" id="GO:0004521">
    <property type="term" value="F:RNA endonuclease activity"/>
    <property type="evidence" value="ECO:0007669"/>
    <property type="project" value="InterPro"/>
</dbReference>
<dbReference type="GO" id="GO:0046872">
    <property type="term" value="F:metal ion binding"/>
    <property type="evidence" value="ECO:0007669"/>
    <property type="project" value="UniProtKB-UniRule"/>
</dbReference>
<dbReference type="InterPro" id="IPR021127">
    <property type="entry name" value="CRISPR_associated_Cas2"/>
</dbReference>
<evidence type="ECO:0000256" key="8">
    <source>
        <dbReference type="ARBA" id="ARBA00023118"/>
    </source>
</evidence>
<dbReference type="Proteomes" id="UP000825051">
    <property type="component" value="Chromosome"/>
</dbReference>
<dbReference type="PANTHER" id="PTHR34405:SF3">
    <property type="entry name" value="CRISPR-ASSOCIATED ENDORIBONUCLEASE CAS2 3"/>
    <property type="match status" value="1"/>
</dbReference>
<keyword evidence="3 9" id="KW-0540">Nuclease</keyword>
<dbReference type="PANTHER" id="PTHR34405">
    <property type="entry name" value="CRISPR-ASSOCIATED ENDORIBONUCLEASE CAS2"/>
    <property type="match status" value="1"/>
</dbReference>
<reference evidence="10" key="1">
    <citation type="submission" date="2021-08" db="EMBL/GenBank/DDBJ databases">
        <title>Genome of a novel bacterium of the phylum Verrucomicrobia, Oleiharenicola sp. KSB-15.</title>
        <authorList>
            <person name="Chung J.-H."/>
            <person name="Ahn J.-H."/>
            <person name="Yoon Y."/>
            <person name="Kim D.-Y."/>
            <person name="An S.-H."/>
            <person name="Park I."/>
            <person name="Yeon J."/>
        </authorList>
    </citation>
    <scope>NUCLEOTIDE SEQUENCE</scope>
    <source>
        <strain evidence="10">KSB-15</strain>
    </source>
</reference>
<sequence length="97" mass="11172">MSRTNYIVTYDICDPKRLRKVFKACRDYGLHLQLSVFECDLTAAEKIDFESRLRGLINREKDQVLFIALGPSETRGERVITALGQSYVRVDPPCYVV</sequence>
<evidence type="ECO:0000256" key="4">
    <source>
        <dbReference type="ARBA" id="ARBA00022723"/>
    </source>
</evidence>
<dbReference type="KEGG" id="ole:K0B96_16020"/>
<dbReference type="SUPFAM" id="SSF143430">
    <property type="entry name" value="TTP0101/SSO1404-like"/>
    <property type="match status" value="1"/>
</dbReference>
<accession>A0A8F9XL87</accession>
<comment type="cofactor">
    <cofactor evidence="1 9">
        <name>Mg(2+)</name>
        <dbReference type="ChEBI" id="CHEBI:18420"/>
    </cofactor>
</comment>
<keyword evidence="6 9" id="KW-0378">Hydrolase</keyword>
<proteinExistence type="inferred from homology"/>
<dbReference type="CDD" id="cd09725">
    <property type="entry name" value="Cas2_I_II_III"/>
    <property type="match status" value="1"/>
</dbReference>
<dbReference type="InterPro" id="IPR019199">
    <property type="entry name" value="Virulence_VapD/CRISPR_Cas2"/>
</dbReference>
<protein>
    <recommendedName>
        <fullName evidence="9">CRISPR-associated endoribonuclease Cas2</fullName>
        <ecNumber evidence="9">3.1.-.-</ecNumber>
    </recommendedName>
</protein>
<dbReference type="Gene3D" id="3.30.70.240">
    <property type="match status" value="1"/>
</dbReference>
<keyword evidence="7 9" id="KW-0460">Magnesium</keyword>
<dbReference type="HAMAP" id="MF_01471">
    <property type="entry name" value="Cas2"/>
    <property type="match status" value="1"/>
</dbReference>
<evidence type="ECO:0000256" key="5">
    <source>
        <dbReference type="ARBA" id="ARBA00022759"/>
    </source>
</evidence>
<dbReference type="GO" id="GO:0051607">
    <property type="term" value="P:defense response to virus"/>
    <property type="evidence" value="ECO:0007669"/>
    <property type="project" value="UniProtKB-UniRule"/>
</dbReference>
<dbReference type="GO" id="GO:0043571">
    <property type="term" value="P:maintenance of CRISPR repeat elements"/>
    <property type="evidence" value="ECO:0007669"/>
    <property type="project" value="UniProtKB-UniRule"/>
</dbReference>
<evidence type="ECO:0000313" key="11">
    <source>
        <dbReference type="Proteomes" id="UP000825051"/>
    </source>
</evidence>
<evidence type="ECO:0000256" key="3">
    <source>
        <dbReference type="ARBA" id="ARBA00022722"/>
    </source>
</evidence>
<evidence type="ECO:0000256" key="2">
    <source>
        <dbReference type="ARBA" id="ARBA00009959"/>
    </source>
</evidence>
<evidence type="ECO:0000256" key="1">
    <source>
        <dbReference type="ARBA" id="ARBA00001946"/>
    </source>
</evidence>
<keyword evidence="4 9" id="KW-0479">Metal-binding</keyword>
<dbReference type="NCBIfam" id="TIGR01573">
    <property type="entry name" value="cas2"/>
    <property type="match status" value="1"/>
</dbReference>
<name>A0A8F9XL87_9BACT</name>
<gene>
    <name evidence="9 10" type="primary">cas2</name>
    <name evidence="10" type="ORF">K0B96_16020</name>
</gene>
<dbReference type="AlphaFoldDB" id="A0A8F9XL87"/>
<dbReference type="Pfam" id="PF09827">
    <property type="entry name" value="CRISPR_Cas2"/>
    <property type="match status" value="1"/>
</dbReference>
<dbReference type="GO" id="GO:0016787">
    <property type="term" value="F:hydrolase activity"/>
    <property type="evidence" value="ECO:0007669"/>
    <property type="project" value="UniProtKB-KW"/>
</dbReference>
<evidence type="ECO:0000256" key="9">
    <source>
        <dbReference type="HAMAP-Rule" id="MF_01471"/>
    </source>
</evidence>
<evidence type="ECO:0000256" key="6">
    <source>
        <dbReference type="ARBA" id="ARBA00022801"/>
    </source>
</evidence>
<dbReference type="EC" id="3.1.-.-" evidence="9"/>
<comment type="function">
    <text evidence="9">CRISPR (clustered regularly interspaced short palindromic repeat), is an adaptive immune system that provides protection against mobile genetic elements (viruses, transposable elements and conjugative plasmids). CRISPR clusters contain sequences complementary to antecedent mobile elements and target invading nucleic acids. CRISPR clusters are transcribed and processed into CRISPR RNA (crRNA). Functions as a ssRNA-specific endoribonuclease. Involved in the integration of spacer DNA into the CRISPR cassette.</text>
</comment>